<name>A0A835LNR1_9MAGN</name>
<keyword evidence="2" id="KW-0479">Metal-binding</keyword>
<dbReference type="InterPro" id="IPR008584">
    <property type="entry name" value="CXXC_Zn-binding_euk"/>
</dbReference>
<evidence type="ECO:0000256" key="3">
    <source>
        <dbReference type="ARBA" id="ARBA00022833"/>
    </source>
</evidence>
<dbReference type="SUPFAM" id="SSF141678">
    <property type="entry name" value="MAL13P1.257-like"/>
    <property type="match status" value="1"/>
</dbReference>
<dbReference type="AlphaFoldDB" id="A0A835LNR1"/>
<comment type="caution">
    <text evidence="4">The sequence shown here is derived from an EMBL/GenBank/DDBJ whole genome shotgun (WGS) entry which is preliminary data.</text>
</comment>
<sequence>MVKVNVAITATFENIKSLQPQRGVDDPDLPYFFKLQCMNCGEVCEKETCVIMSKKVANPSGKGTTNLVKKCKVCSREGTVTMVPERGCPLSLGASLYGTYITLMGFEFNGLEPVSCSFGRGWKAESTYGSLPSISLVFVLVMGIYETTGTLFEDIDLSGAEFADFCDVGQVPVRVSNVRAQCQVVPHWGYGSGRYRCRYGYGYGYGTRYL</sequence>
<reference evidence="4 5" key="1">
    <citation type="submission" date="2020-10" db="EMBL/GenBank/DDBJ databases">
        <title>The Coptis chinensis genome and diversification of protoberbering-type alkaloids.</title>
        <authorList>
            <person name="Wang B."/>
            <person name="Shu S."/>
            <person name="Song C."/>
            <person name="Liu Y."/>
        </authorList>
    </citation>
    <scope>NUCLEOTIDE SEQUENCE [LARGE SCALE GENOMIC DNA]</scope>
    <source>
        <strain evidence="4">HL-2020</strain>
        <tissue evidence="4">Leaf</tissue>
    </source>
</reference>
<evidence type="ECO:0000313" key="5">
    <source>
        <dbReference type="Proteomes" id="UP000631114"/>
    </source>
</evidence>
<evidence type="ECO:0000313" key="4">
    <source>
        <dbReference type="EMBL" id="KAF9601780.1"/>
    </source>
</evidence>
<accession>A0A835LNR1</accession>
<evidence type="ECO:0000256" key="1">
    <source>
        <dbReference type="ARBA" id="ARBA00007818"/>
    </source>
</evidence>
<organism evidence="4 5">
    <name type="scientific">Coptis chinensis</name>
    <dbReference type="NCBI Taxonomy" id="261450"/>
    <lineage>
        <taxon>Eukaryota</taxon>
        <taxon>Viridiplantae</taxon>
        <taxon>Streptophyta</taxon>
        <taxon>Embryophyta</taxon>
        <taxon>Tracheophyta</taxon>
        <taxon>Spermatophyta</taxon>
        <taxon>Magnoliopsida</taxon>
        <taxon>Ranunculales</taxon>
        <taxon>Ranunculaceae</taxon>
        <taxon>Coptidoideae</taxon>
        <taxon>Coptis</taxon>
    </lineage>
</organism>
<dbReference type="PANTHER" id="PTHR12857">
    <property type="entry name" value="CXXC MOTIF CONTAINING ZINC BINDING PROTEIN"/>
    <property type="match status" value="1"/>
</dbReference>
<protein>
    <recommendedName>
        <fullName evidence="6">CXXC motif containing zinc binding protein</fullName>
    </recommendedName>
</protein>
<dbReference type="EMBL" id="JADFTS010000006">
    <property type="protein sequence ID" value="KAF9601780.1"/>
    <property type="molecule type" value="Genomic_DNA"/>
</dbReference>
<evidence type="ECO:0000256" key="2">
    <source>
        <dbReference type="ARBA" id="ARBA00022723"/>
    </source>
</evidence>
<proteinExistence type="inferred from homology"/>
<gene>
    <name evidence="4" type="ORF">IFM89_022948</name>
</gene>
<dbReference type="Pfam" id="PF05907">
    <property type="entry name" value="CXXC_Zn-b_euk"/>
    <property type="match status" value="1"/>
</dbReference>
<dbReference type="Proteomes" id="UP000631114">
    <property type="component" value="Unassembled WGS sequence"/>
</dbReference>
<evidence type="ECO:0008006" key="6">
    <source>
        <dbReference type="Google" id="ProtNLM"/>
    </source>
</evidence>
<comment type="similarity">
    <text evidence="1">Belongs to the UPF0587 family.</text>
</comment>
<dbReference type="OrthoDB" id="10248838at2759"/>
<keyword evidence="3" id="KW-0862">Zinc</keyword>
<keyword evidence="5" id="KW-1185">Reference proteome</keyword>
<dbReference type="PANTHER" id="PTHR12857:SF0">
    <property type="entry name" value="CXXC MOTIF CONTAINING ZINC BINDING PROTEIN"/>
    <property type="match status" value="1"/>
</dbReference>
<dbReference type="GO" id="GO:0008270">
    <property type="term" value="F:zinc ion binding"/>
    <property type="evidence" value="ECO:0007669"/>
    <property type="project" value="TreeGrafter"/>
</dbReference>